<name>A0A316UZ27_9BASI</name>
<keyword evidence="3 4" id="KW-0949">S-adenosyl-L-methionine</keyword>
<keyword evidence="2 4" id="KW-0808">Transferase</keyword>
<dbReference type="InterPro" id="IPR025799">
    <property type="entry name" value="Arg_MeTrfase"/>
</dbReference>
<evidence type="ECO:0000313" key="9">
    <source>
        <dbReference type="EMBL" id="PWN29173.1"/>
    </source>
</evidence>
<dbReference type="Gene3D" id="2.70.160.11">
    <property type="entry name" value="Hnrnp arginine n-methyltransferase1"/>
    <property type="match status" value="1"/>
</dbReference>
<keyword evidence="1 4" id="KW-0489">Methyltransferase</keyword>
<evidence type="ECO:0000259" key="6">
    <source>
        <dbReference type="Pfam" id="PF05185"/>
    </source>
</evidence>
<evidence type="ECO:0000256" key="4">
    <source>
        <dbReference type="PROSITE-ProRule" id="PRU01015"/>
    </source>
</evidence>
<dbReference type="GeneID" id="37026167"/>
<dbReference type="InterPro" id="IPR035075">
    <property type="entry name" value="PRMT5"/>
</dbReference>
<evidence type="ECO:0000259" key="8">
    <source>
        <dbReference type="Pfam" id="PF17286"/>
    </source>
</evidence>
<feature type="region of interest" description="Disordered" evidence="5">
    <location>
        <begin position="43"/>
        <end position="62"/>
    </location>
</feature>
<reference evidence="9 10" key="1">
    <citation type="journal article" date="2018" name="Mol. Biol. Evol.">
        <title>Broad Genomic Sampling Reveals a Smut Pathogenic Ancestry of the Fungal Clade Ustilaginomycotina.</title>
        <authorList>
            <person name="Kijpornyongpan T."/>
            <person name="Mondo S.J."/>
            <person name="Barry K."/>
            <person name="Sandor L."/>
            <person name="Lee J."/>
            <person name="Lipzen A."/>
            <person name="Pangilinan J."/>
            <person name="LaButti K."/>
            <person name="Hainaut M."/>
            <person name="Henrissat B."/>
            <person name="Grigoriev I.V."/>
            <person name="Spatafora J.W."/>
            <person name="Aime M.C."/>
        </authorList>
    </citation>
    <scope>NUCLEOTIDE SEQUENCE [LARGE SCALE GENOMIC DNA]</scope>
    <source>
        <strain evidence="9 10">MCA 5214</strain>
    </source>
</reference>
<dbReference type="InterPro" id="IPR035248">
    <property type="entry name" value="PRMT5_C"/>
</dbReference>
<keyword evidence="10" id="KW-1185">Reference proteome</keyword>
<evidence type="ECO:0000256" key="5">
    <source>
        <dbReference type="SAM" id="MobiDB-lite"/>
    </source>
</evidence>
<dbReference type="InterPro" id="IPR029063">
    <property type="entry name" value="SAM-dependent_MTases_sf"/>
</dbReference>
<dbReference type="AlphaFoldDB" id="A0A316UZ27"/>
<dbReference type="GO" id="GO:0005634">
    <property type="term" value="C:nucleus"/>
    <property type="evidence" value="ECO:0007669"/>
    <property type="project" value="TreeGrafter"/>
</dbReference>
<dbReference type="GO" id="GO:0016274">
    <property type="term" value="F:protein-arginine N-methyltransferase activity"/>
    <property type="evidence" value="ECO:0007669"/>
    <property type="project" value="InterPro"/>
</dbReference>
<evidence type="ECO:0000313" key="10">
    <source>
        <dbReference type="Proteomes" id="UP000245884"/>
    </source>
</evidence>
<evidence type="ECO:0000256" key="2">
    <source>
        <dbReference type="ARBA" id="ARBA00022679"/>
    </source>
</evidence>
<dbReference type="PANTHER" id="PTHR10738:SF0">
    <property type="entry name" value="PROTEIN ARGININE N-METHYLTRANSFERASE 5"/>
    <property type="match status" value="1"/>
</dbReference>
<dbReference type="Proteomes" id="UP000245884">
    <property type="component" value="Unassembled WGS sequence"/>
</dbReference>
<dbReference type="GO" id="GO:0032259">
    <property type="term" value="P:methylation"/>
    <property type="evidence" value="ECO:0007669"/>
    <property type="project" value="UniProtKB-KW"/>
</dbReference>
<dbReference type="STRING" id="1569628.A0A316UZ27"/>
<feature type="domain" description="PRMT5 arginine-N-methyltransferase" evidence="6">
    <location>
        <begin position="498"/>
        <end position="663"/>
    </location>
</feature>
<evidence type="ECO:0000256" key="3">
    <source>
        <dbReference type="ARBA" id="ARBA00022691"/>
    </source>
</evidence>
<feature type="compositionally biased region" description="Polar residues" evidence="5">
    <location>
        <begin position="928"/>
        <end position="940"/>
    </location>
</feature>
<proteinExistence type="predicted"/>
<dbReference type="RefSeq" id="XP_025363785.1">
    <property type="nucleotide sequence ID" value="XM_025504344.1"/>
</dbReference>
<evidence type="ECO:0000259" key="7">
    <source>
        <dbReference type="Pfam" id="PF17285"/>
    </source>
</evidence>
<dbReference type="Gene3D" id="3.20.20.150">
    <property type="entry name" value="Divalent-metal-dependent TIM barrel enzymes"/>
    <property type="match status" value="1"/>
</dbReference>
<accession>A0A316UZ27</accession>
<dbReference type="OrthoDB" id="1368803at2759"/>
<gene>
    <name evidence="9" type="ORF">BDZ90DRAFT_217975</name>
</gene>
<dbReference type="Pfam" id="PF17285">
    <property type="entry name" value="PRMT5_TIM"/>
    <property type="match status" value="1"/>
</dbReference>
<dbReference type="Pfam" id="PF05185">
    <property type="entry name" value="PRMT5"/>
    <property type="match status" value="1"/>
</dbReference>
<dbReference type="GO" id="GO:0005829">
    <property type="term" value="C:cytosol"/>
    <property type="evidence" value="ECO:0007669"/>
    <property type="project" value="TreeGrafter"/>
</dbReference>
<dbReference type="PANTHER" id="PTHR10738">
    <property type="entry name" value="PROTEIN ARGININE N-METHYLTRANSFERASE 5"/>
    <property type="match status" value="1"/>
</dbReference>
<organism evidence="9 10">
    <name type="scientific">Jaminaea rosea</name>
    <dbReference type="NCBI Taxonomy" id="1569628"/>
    <lineage>
        <taxon>Eukaryota</taxon>
        <taxon>Fungi</taxon>
        <taxon>Dikarya</taxon>
        <taxon>Basidiomycota</taxon>
        <taxon>Ustilaginomycotina</taxon>
        <taxon>Exobasidiomycetes</taxon>
        <taxon>Microstromatales</taxon>
        <taxon>Microstromatales incertae sedis</taxon>
        <taxon>Jaminaea</taxon>
    </lineage>
</organism>
<feature type="domain" description="PRMT5 oligomerisation" evidence="8">
    <location>
        <begin position="666"/>
        <end position="967"/>
    </location>
</feature>
<dbReference type="EMBL" id="KZ819664">
    <property type="protein sequence ID" value="PWN29173.1"/>
    <property type="molecule type" value="Genomic_DNA"/>
</dbReference>
<sequence>MADPEQNAPLPVGHQSAAPQSVIAQHVSNQVLAQIALQQQTAAAAASRKAASTPSAPPSSKLPTLVEASHVNALNEATGPSPTGLPSNMDSALNAALAGMSAPQRALAQARSAGYGQAIIELANDEFRQRWERLCLSPLEEDDQQQQPGASSSQGYPTPSMMPSGAAVPPEAGGRPFSRSSSRLGIAAEANGSTQGSTGPWSEKLRKRVLQIREAEEWRKAPIFRRTELNLTNLDDSDGIMALAPSWLELDSPDEGIRLDSEIALHALITYASYLSISTFILPPPSSDPSRRHLLPHYARAISAALHSGPGREGAPSAGSWMTLVVRLPISSPHSLAQILASRSAGSVASSSAGGPSGSGTGAGGAGSNSLRASDDWAFEAWSQIRHLCGYHTRLQLLLDLSMPLPSSAGLSRWKAEPVSHIWLPASSYLSNAKGFPVLSKATQSLIRNLLTKSPKPVIVLSGTHDPPPQHTRGGPQAYLEYLRHLERTAPPEDAVAIFARGYADWLQAPLQPLMDNLEGATYEVFERDPVKYALYQEAVKQALLARPAGQITLIWVCGAGRGPLVSRCLAAAAQAGRAVKIIALEKNPSALITLQEKQVKEWGTDRVELRFGDMRTADRPMREDERADILVSELLGSFGDNELSPECLDGGVRFLKKGGISIPASYTSYVTPLSSAKLHAEVLGGGSGTNPCASTPAQVKAAETPFVVLFGSVDLPAIPSSSAQREKIQECWTFAHAPLDGIDVPLDSSGLPLSNSHNVRTSSHTFSMPPQASLIHGLAGYFEAHLYGDVHLSIHPDPARGSRDMLSWFPIFFPLKEPLYVPADGEVDVHLWRLTKGRRVWYEWSCEVFLNLPPTPGQGSAAAGAGGTGNKRASAIQFSEPGRESPLLGAGDPGAFANAPHTPRMPSIALPADGPGGGGGSVDRATFNGSAQGRNTPTPSAGAAAAKARRIKVGMSSLANPSGRSSWVGM</sequence>
<dbReference type="InterPro" id="IPR035247">
    <property type="entry name" value="PRMT5_TIM"/>
</dbReference>
<protein>
    <submittedName>
        <fullName evidence="9">PRMT5-domain-containing protein</fullName>
    </submittedName>
</protein>
<dbReference type="Gene3D" id="3.40.50.150">
    <property type="entry name" value="Vaccinia Virus protein VP39"/>
    <property type="match status" value="1"/>
</dbReference>
<dbReference type="Pfam" id="PF17286">
    <property type="entry name" value="PRMT5_C"/>
    <property type="match status" value="1"/>
</dbReference>
<feature type="domain" description="PRMT5 TIM barrel" evidence="7">
    <location>
        <begin position="213"/>
        <end position="488"/>
    </location>
</feature>
<dbReference type="GO" id="GO:0006355">
    <property type="term" value="P:regulation of DNA-templated transcription"/>
    <property type="evidence" value="ECO:0007669"/>
    <property type="project" value="TreeGrafter"/>
</dbReference>
<dbReference type="PROSITE" id="PS51678">
    <property type="entry name" value="SAM_MT_PRMT"/>
    <property type="match status" value="1"/>
</dbReference>
<feature type="region of interest" description="Disordered" evidence="5">
    <location>
        <begin position="882"/>
        <end position="944"/>
    </location>
</feature>
<feature type="compositionally biased region" description="Low complexity" evidence="5">
    <location>
        <begin position="145"/>
        <end position="155"/>
    </location>
</feature>
<evidence type="ECO:0000256" key="1">
    <source>
        <dbReference type="ARBA" id="ARBA00022603"/>
    </source>
</evidence>
<dbReference type="SUPFAM" id="SSF53335">
    <property type="entry name" value="S-adenosyl-L-methionine-dependent methyltransferases"/>
    <property type="match status" value="1"/>
</dbReference>
<feature type="region of interest" description="Disordered" evidence="5">
    <location>
        <begin position="139"/>
        <end position="180"/>
    </location>
</feature>